<dbReference type="Gene3D" id="1.20.1740.10">
    <property type="entry name" value="Amino acid/polyamine transporter I"/>
    <property type="match status" value="1"/>
</dbReference>
<keyword evidence="5 6" id="KW-0472">Membrane</keyword>
<protein>
    <submittedName>
        <fullName evidence="7">Putative amino acid permease YhdG</fullName>
    </submittedName>
</protein>
<dbReference type="PANTHER" id="PTHR43243">
    <property type="entry name" value="INNER MEMBRANE TRANSPORTER YGJI-RELATED"/>
    <property type="match status" value="1"/>
</dbReference>
<reference evidence="7" key="1">
    <citation type="submission" date="2019-03" db="EMBL/GenBank/DDBJ databases">
        <title>Single cell metagenomics reveals metabolic interactions within the superorganism composed of flagellate Streblomastix strix and complex community of Bacteroidetes bacteria on its surface.</title>
        <authorList>
            <person name="Treitli S.C."/>
            <person name="Kolisko M."/>
            <person name="Husnik F."/>
            <person name="Keeling P."/>
            <person name="Hampl V."/>
        </authorList>
    </citation>
    <scope>NUCLEOTIDE SEQUENCE</scope>
    <source>
        <strain evidence="7">STM</strain>
    </source>
</reference>
<evidence type="ECO:0000256" key="1">
    <source>
        <dbReference type="ARBA" id="ARBA00004141"/>
    </source>
</evidence>
<feature type="transmembrane region" description="Helical" evidence="6">
    <location>
        <begin position="152"/>
        <end position="173"/>
    </location>
</feature>
<dbReference type="Pfam" id="PF13520">
    <property type="entry name" value="AA_permease_2"/>
    <property type="match status" value="1"/>
</dbReference>
<evidence type="ECO:0000313" key="7">
    <source>
        <dbReference type="EMBL" id="KAA6347767.1"/>
    </source>
</evidence>
<organism evidence="7">
    <name type="scientific">termite gut metagenome</name>
    <dbReference type="NCBI Taxonomy" id="433724"/>
    <lineage>
        <taxon>unclassified sequences</taxon>
        <taxon>metagenomes</taxon>
        <taxon>organismal metagenomes</taxon>
    </lineage>
</organism>
<dbReference type="GO" id="GO:0016020">
    <property type="term" value="C:membrane"/>
    <property type="evidence" value="ECO:0007669"/>
    <property type="project" value="UniProtKB-SubCell"/>
</dbReference>
<comment type="caution">
    <text evidence="7">The sequence shown here is derived from an EMBL/GenBank/DDBJ whole genome shotgun (WGS) entry which is preliminary data.</text>
</comment>
<feature type="transmembrane region" description="Helical" evidence="6">
    <location>
        <begin position="431"/>
        <end position="451"/>
    </location>
</feature>
<keyword evidence="4 6" id="KW-1133">Transmembrane helix</keyword>
<keyword evidence="3 6" id="KW-0812">Transmembrane</keyword>
<evidence type="ECO:0000256" key="5">
    <source>
        <dbReference type="ARBA" id="ARBA00023136"/>
    </source>
</evidence>
<feature type="transmembrane region" description="Helical" evidence="6">
    <location>
        <begin position="104"/>
        <end position="132"/>
    </location>
</feature>
<keyword evidence="2" id="KW-0813">Transport</keyword>
<sequence length="548" mass="59914">MSIFQKKPINTLLTELNNEGEHGLRKTLNSYKLVAFGLGAIIGAGLFSITGNAAAYHAGSSITISFIIAATGCCFAGLCYAEFASMLPVAGSAYTYSYATLGEFIAWVIGWDLVLEYAVASAAVSISWSVYFVKLLGDFHIHIPVELTACPWDGGIVNLPAALIVVVLSLLLIKGTENSSFVNIIIVFLKIAVVLAFIIIGWKYINPENHVPYIPKNTGVWGEYGFSGIIRSAAIVFFAFIGFDAVSTAAQETKNPKKSMPIGILGSLFICTILYILFSHVMTGVAHYTDFKGQSGIAPVAIAIDHMGTMGESGSIIPAYPWLNKAIIFAILAGYSSVILVMLLGQSRVFYSMSKDGLLPKSFSQVHAKFRTPYKSNLLFLVLISIFTLFVPARVAGELTSIGTLLAFVIVCAGIWVMRKKMPNAPRVFKTPLVPLVPILGIVTCLFMMAFLPFDTWVRLILWMLIGHDIYVFYSSRHSKLRTNGHLSRKENRALSFIGLGIATVLIFFTITNQLSEGWKDIVFPTILLSISGIHLLLYSIRLIKNKS</sequence>
<evidence type="ECO:0000256" key="4">
    <source>
        <dbReference type="ARBA" id="ARBA00022989"/>
    </source>
</evidence>
<feature type="transmembrane region" description="Helical" evidence="6">
    <location>
        <begin position="402"/>
        <end position="419"/>
    </location>
</feature>
<dbReference type="AlphaFoldDB" id="A0A5J4SP52"/>
<evidence type="ECO:0000256" key="2">
    <source>
        <dbReference type="ARBA" id="ARBA00022448"/>
    </source>
</evidence>
<proteinExistence type="predicted"/>
<feature type="transmembrane region" description="Helical" evidence="6">
    <location>
        <begin position="180"/>
        <end position="205"/>
    </location>
</feature>
<evidence type="ECO:0000256" key="3">
    <source>
        <dbReference type="ARBA" id="ARBA00022692"/>
    </source>
</evidence>
<feature type="transmembrane region" description="Helical" evidence="6">
    <location>
        <begin position="522"/>
        <end position="541"/>
    </location>
</feature>
<dbReference type="InterPro" id="IPR002293">
    <property type="entry name" value="AA/rel_permease1"/>
</dbReference>
<dbReference type="EMBL" id="SNRY01000085">
    <property type="protein sequence ID" value="KAA6347767.1"/>
    <property type="molecule type" value="Genomic_DNA"/>
</dbReference>
<feature type="transmembrane region" description="Helical" evidence="6">
    <location>
        <begin position="378"/>
        <end position="396"/>
    </location>
</feature>
<feature type="transmembrane region" description="Helical" evidence="6">
    <location>
        <begin position="225"/>
        <end position="250"/>
    </location>
</feature>
<feature type="transmembrane region" description="Helical" evidence="6">
    <location>
        <begin position="33"/>
        <end position="56"/>
    </location>
</feature>
<evidence type="ECO:0000256" key="6">
    <source>
        <dbReference type="SAM" id="Phobius"/>
    </source>
</evidence>
<comment type="subcellular location">
    <subcellularLocation>
        <location evidence="1">Membrane</location>
        <topology evidence="1">Multi-pass membrane protein</topology>
    </subcellularLocation>
</comment>
<feature type="transmembrane region" description="Helical" evidence="6">
    <location>
        <begin position="494"/>
        <end position="516"/>
    </location>
</feature>
<dbReference type="GO" id="GO:0015171">
    <property type="term" value="F:amino acid transmembrane transporter activity"/>
    <property type="evidence" value="ECO:0007669"/>
    <property type="project" value="TreeGrafter"/>
</dbReference>
<dbReference type="PIRSF" id="PIRSF006060">
    <property type="entry name" value="AA_transporter"/>
    <property type="match status" value="1"/>
</dbReference>
<name>A0A5J4SP52_9ZZZZ</name>
<dbReference type="PANTHER" id="PTHR43243:SF4">
    <property type="entry name" value="CATIONIC AMINO ACID TRANSPORTER 4"/>
    <property type="match status" value="1"/>
</dbReference>
<accession>A0A5J4SP52</accession>
<feature type="transmembrane region" description="Helical" evidence="6">
    <location>
        <begin position="326"/>
        <end position="345"/>
    </location>
</feature>
<feature type="transmembrane region" description="Helical" evidence="6">
    <location>
        <begin position="457"/>
        <end position="474"/>
    </location>
</feature>
<feature type="transmembrane region" description="Helical" evidence="6">
    <location>
        <begin position="62"/>
        <end position="83"/>
    </location>
</feature>
<feature type="transmembrane region" description="Helical" evidence="6">
    <location>
        <begin position="262"/>
        <end position="282"/>
    </location>
</feature>
<gene>
    <name evidence="7" type="ORF">EZS27_004791</name>
</gene>